<feature type="domain" description="DUF374" evidence="2">
    <location>
        <begin position="75"/>
        <end position="148"/>
    </location>
</feature>
<dbReference type="EMBL" id="JBHSSW010000013">
    <property type="protein sequence ID" value="MFC6198735.1"/>
    <property type="molecule type" value="Genomic_DNA"/>
</dbReference>
<dbReference type="Proteomes" id="UP001596303">
    <property type="component" value="Unassembled WGS sequence"/>
</dbReference>
<comment type="caution">
    <text evidence="3">The sequence shown here is derived from an EMBL/GenBank/DDBJ whole genome shotgun (WGS) entry which is preliminary data.</text>
</comment>
<feature type="region of interest" description="Disordered" evidence="1">
    <location>
        <begin position="236"/>
        <end position="256"/>
    </location>
</feature>
<evidence type="ECO:0000259" key="2">
    <source>
        <dbReference type="Pfam" id="PF04028"/>
    </source>
</evidence>
<gene>
    <name evidence="3" type="ORF">ACFQDM_11625</name>
</gene>
<dbReference type="Pfam" id="PF04028">
    <property type="entry name" value="DUF374"/>
    <property type="match status" value="1"/>
</dbReference>
<accession>A0ABW1SB17</accession>
<evidence type="ECO:0000256" key="1">
    <source>
        <dbReference type="SAM" id="MobiDB-lite"/>
    </source>
</evidence>
<evidence type="ECO:0000313" key="3">
    <source>
        <dbReference type="EMBL" id="MFC6198735.1"/>
    </source>
</evidence>
<reference evidence="4" key="1">
    <citation type="journal article" date="2019" name="Int. J. Syst. Evol. Microbiol.">
        <title>The Global Catalogue of Microorganisms (GCM) 10K type strain sequencing project: providing services to taxonomists for standard genome sequencing and annotation.</title>
        <authorList>
            <consortium name="The Broad Institute Genomics Platform"/>
            <consortium name="The Broad Institute Genome Sequencing Center for Infectious Disease"/>
            <person name="Wu L."/>
            <person name="Ma J."/>
        </authorList>
    </citation>
    <scope>NUCLEOTIDE SEQUENCE [LARGE SCALE GENOMIC DNA]</scope>
    <source>
        <strain evidence="4">CGMCC-1.15741</strain>
    </source>
</reference>
<keyword evidence="4" id="KW-1185">Reference proteome</keyword>
<dbReference type="GO" id="GO:0016746">
    <property type="term" value="F:acyltransferase activity"/>
    <property type="evidence" value="ECO:0007669"/>
    <property type="project" value="UniProtKB-KW"/>
</dbReference>
<evidence type="ECO:0000313" key="4">
    <source>
        <dbReference type="Proteomes" id="UP001596303"/>
    </source>
</evidence>
<dbReference type="InterPro" id="IPR007172">
    <property type="entry name" value="DUF374"/>
</dbReference>
<keyword evidence="3" id="KW-0808">Transferase</keyword>
<keyword evidence="3" id="KW-0012">Acyltransferase</keyword>
<dbReference type="RefSeq" id="WP_377379216.1">
    <property type="nucleotide sequence ID" value="NZ_JBHSSW010000013.1"/>
</dbReference>
<protein>
    <submittedName>
        <fullName evidence="3">Lysophospholipid acyltransferase family protein</fullName>
    </submittedName>
</protein>
<name>A0ABW1SB17_9PROT</name>
<organism evidence="3 4">
    <name type="scientific">Ponticaulis profundi</name>
    <dbReference type="NCBI Taxonomy" id="2665222"/>
    <lineage>
        <taxon>Bacteria</taxon>
        <taxon>Pseudomonadati</taxon>
        <taxon>Pseudomonadota</taxon>
        <taxon>Alphaproteobacteria</taxon>
        <taxon>Hyphomonadales</taxon>
        <taxon>Hyphomonadaceae</taxon>
        <taxon>Ponticaulis</taxon>
    </lineage>
</organism>
<sequence length="256" mass="28375">MKSILRSDIVQSILAQIIWVYMLAISKTGRWQVEGLERAREIWKDERGGVLACWHSRILLLPVGWTKYVRHFESDKPNPAILISLSKDGEFVARASEKLGLKIIRGSSGNKKKKTKKKGGAAAIRETTEFLGQGGIVCITLDGPRGPRQRAGLGAVLMAQKKGARLIPYAHAIKPAKRLNSWDRFLVPFPLFPKGAIIFGEPIETNRDMSAQEIREKLEIAVNEATERAEALIGGQFEPPEPIRATPPSDDMMAAE</sequence>
<proteinExistence type="predicted"/>